<evidence type="ECO:0000313" key="3">
    <source>
        <dbReference type="Proteomes" id="UP000247702"/>
    </source>
</evidence>
<name>A0A2Z6RE72_9GLOM</name>
<evidence type="ECO:0008006" key="4">
    <source>
        <dbReference type="Google" id="ProtNLM"/>
    </source>
</evidence>
<dbReference type="Proteomes" id="UP000247702">
    <property type="component" value="Unassembled WGS sequence"/>
</dbReference>
<sequence>MFQLSIDCFKEIFECLEDDKSTLYSCILVNRFWCKVSVRILWRNVKNFNTSTFNALISYLPKESKEILDENGIIISNPTSEFPSFNYASFCKVLSIDEIYSEINVLLKSQPTILPQNLKNCTRIVVQEILKMYMDQVPSLRSLVFLNHQIKSLNLNLGAKDCLKHLTTLRCSSNISSDFLYQLSQICYNIQSLIIEFKRIISHRLADLISVQKNLKSIGIVLHYYLTIYDLTNIIPPLMSKLPDSLIKLDIYGGDRCISLSFMTNFINLQELQLSFNYNSFTNFENLQYTTFPQLEVLKIRRMCPSYKLLINFIENNGKNLKELYIGDFTGHSDSILNLAIGKFCPNLRKLSTGFKNDELETLKLVFENCRYLESIMIWCGEEYLNEKEAFETVMNYSLNIHELILYHRFHTQVELLPKELESLLVRWKNRIQRSLSLITIADDRGIDKNNENMEIIKKYIELGVLKKFKAINYDDYSFD</sequence>
<keyword evidence="3" id="KW-1185">Reference proteome</keyword>
<dbReference type="SUPFAM" id="SSF52047">
    <property type="entry name" value="RNI-like"/>
    <property type="match status" value="1"/>
</dbReference>
<accession>A0A2Z6RE72</accession>
<proteinExistence type="predicted"/>
<comment type="caution">
    <text evidence="1">The sequence shown here is derived from an EMBL/GenBank/DDBJ whole genome shotgun (WGS) entry which is preliminary data.</text>
</comment>
<organism evidence="1 3">
    <name type="scientific">Rhizophagus clarus</name>
    <dbReference type="NCBI Taxonomy" id="94130"/>
    <lineage>
        <taxon>Eukaryota</taxon>
        <taxon>Fungi</taxon>
        <taxon>Fungi incertae sedis</taxon>
        <taxon>Mucoromycota</taxon>
        <taxon>Glomeromycotina</taxon>
        <taxon>Glomeromycetes</taxon>
        <taxon>Glomerales</taxon>
        <taxon>Glomeraceae</taxon>
        <taxon>Rhizophagus</taxon>
    </lineage>
</organism>
<gene>
    <name evidence="2" type="ORF">RCL2_000818500</name>
    <name evidence="1" type="ORF">RclHR1_02630014</name>
</gene>
<evidence type="ECO:0000313" key="2">
    <source>
        <dbReference type="EMBL" id="GES80925.1"/>
    </source>
</evidence>
<dbReference type="Gene3D" id="3.80.10.10">
    <property type="entry name" value="Ribonuclease Inhibitor"/>
    <property type="match status" value="2"/>
</dbReference>
<dbReference type="InterPro" id="IPR032675">
    <property type="entry name" value="LRR_dom_sf"/>
</dbReference>
<dbReference type="EMBL" id="BLAL01000053">
    <property type="protein sequence ID" value="GES80925.1"/>
    <property type="molecule type" value="Genomic_DNA"/>
</dbReference>
<reference evidence="1 3" key="1">
    <citation type="submission" date="2017-11" db="EMBL/GenBank/DDBJ databases">
        <title>The genome of Rhizophagus clarus HR1 reveals common genetic basis of auxotrophy among arbuscular mycorrhizal fungi.</title>
        <authorList>
            <person name="Kobayashi Y."/>
        </authorList>
    </citation>
    <scope>NUCLEOTIDE SEQUENCE [LARGE SCALE GENOMIC DNA]</scope>
    <source>
        <strain evidence="1 3">HR1</strain>
    </source>
</reference>
<dbReference type="EMBL" id="BEXD01001813">
    <property type="protein sequence ID" value="GBB95869.1"/>
    <property type="molecule type" value="Genomic_DNA"/>
</dbReference>
<evidence type="ECO:0000313" key="1">
    <source>
        <dbReference type="EMBL" id="GBB95869.1"/>
    </source>
</evidence>
<dbReference type="AlphaFoldDB" id="A0A2Z6RE72"/>
<reference evidence="2" key="2">
    <citation type="submission" date="2019-10" db="EMBL/GenBank/DDBJ databases">
        <title>Conservation and host-specific expression of non-tandemly repeated heterogenous ribosome RNA gene in arbuscular mycorrhizal fungi.</title>
        <authorList>
            <person name="Maeda T."/>
            <person name="Kobayashi Y."/>
            <person name="Nakagawa T."/>
            <person name="Ezawa T."/>
            <person name="Yamaguchi K."/>
            <person name="Bino T."/>
            <person name="Nishimoto Y."/>
            <person name="Shigenobu S."/>
            <person name="Kawaguchi M."/>
        </authorList>
    </citation>
    <scope>NUCLEOTIDE SEQUENCE</scope>
    <source>
        <strain evidence="2">HR1</strain>
    </source>
</reference>
<protein>
    <recommendedName>
        <fullName evidence="4">F-box domain-containing protein</fullName>
    </recommendedName>
</protein>
<dbReference type="Proteomes" id="UP000615446">
    <property type="component" value="Unassembled WGS sequence"/>
</dbReference>